<evidence type="ECO:0000313" key="6">
    <source>
        <dbReference type="EMBL" id="MFM0642423.1"/>
    </source>
</evidence>
<dbReference type="InterPro" id="IPR050204">
    <property type="entry name" value="AraC_XylS_family_regulators"/>
</dbReference>
<dbReference type="InterPro" id="IPR009057">
    <property type="entry name" value="Homeodomain-like_sf"/>
</dbReference>
<feature type="region of interest" description="Disordered" evidence="4">
    <location>
        <begin position="310"/>
        <end position="331"/>
    </location>
</feature>
<protein>
    <submittedName>
        <fullName evidence="6">Helix-turn-helix domain-containing protein</fullName>
    </submittedName>
</protein>
<keyword evidence="3" id="KW-0804">Transcription</keyword>
<dbReference type="InterPro" id="IPR018060">
    <property type="entry name" value="HTH_AraC"/>
</dbReference>
<dbReference type="PANTHER" id="PTHR46796:SF6">
    <property type="entry name" value="ARAC SUBFAMILY"/>
    <property type="match status" value="1"/>
</dbReference>
<name>A0ABW9E6J3_9BURK</name>
<dbReference type="Gene3D" id="1.10.10.60">
    <property type="entry name" value="Homeodomain-like"/>
    <property type="match status" value="1"/>
</dbReference>
<sequence length="347" mass="38148">MPKSLKFDSSALKPKDAEEIWRDALRPIYEIKRAGEFRAKIETWDLGGNMLLTSHSAKDEVQFQRTRRQIAISGVDHYLVHCLLGGELVSESAAGQQRVPLRSIAVRDMAVENIGFARDAPMLTLSIPRAALDKRMPEGARLHGASFDAGDRIGALVSSHICALAQTLTDMTMDESRVAAEATLGFLAACLLPKAERGASRDDPRLAPLLRAQAMSLIEHRLAEPEFDAEALQRELKVSRTALYGLFAESGGVARQIRARRLDEAMRRLADPLHVRQRIAEIAFAVGFSSEPTFNRAFRERFGCSPGEARADVDARSAKPPATQQPIGKPTNEIAAKYQAAIRNVRG</sequence>
<keyword evidence="1" id="KW-0805">Transcription regulation</keyword>
<evidence type="ECO:0000256" key="1">
    <source>
        <dbReference type="ARBA" id="ARBA00023015"/>
    </source>
</evidence>
<keyword evidence="7" id="KW-1185">Reference proteome</keyword>
<dbReference type="PRINTS" id="PR00032">
    <property type="entry name" value="HTHARAC"/>
</dbReference>
<reference evidence="6 7" key="1">
    <citation type="journal article" date="2024" name="Chem. Sci.">
        <title>Discovery of megapolipeptins by genome mining of a Burkholderiales bacteria collection.</title>
        <authorList>
            <person name="Paulo B.S."/>
            <person name="Recchia M.J.J."/>
            <person name="Lee S."/>
            <person name="Fergusson C.H."/>
            <person name="Romanowski S.B."/>
            <person name="Hernandez A."/>
            <person name="Krull N."/>
            <person name="Liu D.Y."/>
            <person name="Cavanagh H."/>
            <person name="Bos A."/>
            <person name="Gray C.A."/>
            <person name="Murphy B.T."/>
            <person name="Linington R.G."/>
            <person name="Eustaquio A.S."/>
        </authorList>
    </citation>
    <scope>NUCLEOTIDE SEQUENCE [LARGE SCALE GENOMIC DNA]</scope>
    <source>
        <strain evidence="6 7">RL17-338-BIC-A</strain>
    </source>
</reference>
<evidence type="ECO:0000259" key="5">
    <source>
        <dbReference type="PROSITE" id="PS01124"/>
    </source>
</evidence>
<dbReference type="PROSITE" id="PS01124">
    <property type="entry name" value="HTH_ARAC_FAMILY_2"/>
    <property type="match status" value="1"/>
</dbReference>
<dbReference type="PANTHER" id="PTHR46796">
    <property type="entry name" value="HTH-TYPE TRANSCRIPTIONAL ACTIVATOR RHAS-RELATED"/>
    <property type="match status" value="1"/>
</dbReference>
<dbReference type="Proteomes" id="UP001629432">
    <property type="component" value="Unassembled WGS sequence"/>
</dbReference>
<dbReference type="Pfam" id="PF12833">
    <property type="entry name" value="HTH_18"/>
    <property type="match status" value="1"/>
</dbReference>
<dbReference type="InterPro" id="IPR035418">
    <property type="entry name" value="AraC-bd_2"/>
</dbReference>
<evidence type="ECO:0000256" key="2">
    <source>
        <dbReference type="ARBA" id="ARBA00023125"/>
    </source>
</evidence>
<dbReference type="PROSITE" id="PS00041">
    <property type="entry name" value="HTH_ARAC_FAMILY_1"/>
    <property type="match status" value="1"/>
</dbReference>
<gene>
    <name evidence="6" type="ORF">PQQ63_37725</name>
</gene>
<accession>A0ABW9E6J3</accession>
<evidence type="ECO:0000256" key="4">
    <source>
        <dbReference type="SAM" id="MobiDB-lite"/>
    </source>
</evidence>
<dbReference type="InterPro" id="IPR018062">
    <property type="entry name" value="HTH_AraC-typ_CS"/>
</dbReference>
<dbReference type="Pfam" id="PF14525">
    <property type="entry name" value="AraC_binding_2"/>
    <property type="match status" value="1"/>
</dbReference>
<evidence type="ECO:0000256" key="3">
    <source>
        <dbReference type="ARBA" id="ARBA00023163"/>
    </source>
</evidence>
<proteinExistence type="predicted"/>
<feature type="domain" description="HTH araC/xylS-type" evidence="5">
    <location>
        <begin position="212"/>
        <end position="312"/>
    </location>
</feature>
<evidence type="ECO:0000313" key="7">
    <source>
        <dbReference type="Proteomes" id="UP001629432"/>
    </source>
</evidence>
<dbReference type="InterPro" id="IPR020449">
    <property type="entry name" value="Tscrpt_reg_AraC-type_HTH"/>
</dbReference>
<dbReference type="EMBL" id="JAQQCF010000072">
    <property type="protein sequence ID" value="MFM0642423.1"/>
    <property type="molecule type" value="Genomic_DNA"/>
</dbReference>
<dbReference type="SUPFAM" id="SSF46689">
    <property type="entry name" value="Homeodomain-like"/>
    <property type="match status" value="1"/>
</dbReference>
<keyword evidence="2" id="KW-0238">DNA-binding</keyword>
<organism evidence="6 7">
    <name type="scientific">Paraburkholderia metrosideri</name>
    <dbReference type="NCBI Taxonomy" id="580937"/>
    <lineage>
        <taxon>Bacteria</taxon>
        <taxon>Pseudomonadati</taxon>
        <taxon>Pseudomonadota</taxon>
        <taxon>Betaproteobacteria</taxon>
        <taxon>Burkholderiales</taxon>
        <taxon>Burkholderiaceae</taxon>
        <taxon>Paraburkholderia</taxon>
    </lineage>
</organism>
<dbReference type="RefSeq" id="WP_408341030.1">
    <property type="nucleotide sequence ID" value="NZ_JAQQCF010000072.1"/>
</dbReference>
<dbReference type="SMART" id="SM00342">
    <property type="entry name" value="HTH_ARAC"/>
    <property type="match status" value="1"/>
</dbReference>
<comment type="caution">
    <text evidence="6">The sequence shown here is derived from an EMBL/GenBank/DDBJ whole genome shotgun (WGS) entry which is preliminary data.</text>
</comment>